<protein>
    <submittedName>
        <fullName evidence="2">Uncharacterized protein</fullName>
    </submittedName>
</protein>
<keyword evidence="3" id="KW-1185">Reference proteome</keyword>
<gene>
    <name evidence="2" type="ORF">NPIL_74821</name>
</gene>
<proteinExistence type="predicted"/>
<dbReference type="Proteomes" id="UP000887013">
    <property type="component" value="Unassembled WGS sequence"/>
</dbReference>
<feature type="region of interest" description="Disordered" evidence="1">
    <location>
        <begin position="79"/>
        <end position="99"/>
    </location>
</feature>
<comment type="caution">
    <text evidence="2">The sequence shown here is derived from an EMBL/GenBank/DDBJ whole genome shotgun (WGS) entry which is preliminary data.</text>
</comment>
<dbReference type="EMBL" id="BMAW01008415">
    <property type="protein sequence ID" value="GFT08444.1"/>
    <property type="molecule type" value="Genomic_DNA"/>
</dbReference>
<evidence type="ECO:0000313" key="2">
    <source>
        <dbReference type="EMBL" id="GFT08444.1"/>
    </source>
</evidence>
<sequence>MFGAEPSLMEFCMASREEPSCGSIGTVESKVRKEAEPWSDFNESLEFLFNKILQLTEILCIISWYELKWLLKLHQRSVEDGPQNLEPPLRDKDQAFQGY</sequence>
<name>A0A8X6THB9_NEPPI</name>
<accession>A0A8X6THB9</accession>
<dbReference type="AlphaFoldDB" id="A0A8X6THB9"/>
<organism evidence="2 3">
    <name type="scientific">Nephila pilipes</name>
    <name type="common">Giant wood spider</name>
    <name type="synonym">Nephila maculata</name>
    <dbReference type="NCBI Taxonomy" id="299642"/>
    <lineage>
        <taxon>Eukaryota</taxon>
        <taxon>Metazoa</taxon>
        <taxon>Ecdysozoa</taxon>
        <taxon>Arthropoda</taxon>
        <taxon>Chelicerata</taxon>
        <taxon>Arachnida</taxon>
        <taxon>Araneae</taxon>
        <taxon>Araneomorphae</taxon>
        <taxon>Entelegynae</taxon>
        <taxon>Araneoidea</taxon>
        <taxon>Nephilidae</taxon>
        <taxon>Nephila</taxon>
    </lineage>
</organism>
<evidence type="ECO:0000256" key="1">
    <source>
        <dbReference type="SAM" id="MobiDB-lite"/>
    </source>
</evidence>
<reference evidence="2" key="1">
    <citation type="submission" date="2020-08" db="EMBL/GenBank/DDBJ databases">
        <title>Multicomponent nature underlies the extraordinary mechanical properties of spider dragline silk.</title>
        <authorList>
            <person name="Kono N."/>
            <person name="Nakamura H."/>
            <person name="Mori M."/>
            <person name="Yoshida Y."/>
            <person name="Ohtoshi R."/>
            <person name="Malay A.D."/>
            <person name="Moran D.A.P."/>
            <person name="Tomita M."/>
            <person name="Numata K."/>
            <person name="Arakawa K."/>
        </authorList>
    </citation>
    <scope>NUCLEOTIDE SEQUENCE</scope>
</reference>
<feature type="compositionally biased region" description="Basic and acidic residues" evidence="1">
    <location>
        <begin position="88"/>
        <end position="99"/>
    </location>
</feature>
<evidence type="ECO:0000313" key="3">
    <source>
        <dbReference type="Proteomes" id="UP000887013"/>
    </source>
</evidence>